<sequence length="355" mass="40249">MKSNYLRHPLLKFRGNNGSTGTIEDLKVLFHKKLECLAIHQFNWIHQTEQFRTLKQNLTEAEAVLHIDFSENYACKMSTEVQAYHFGGSRKQATIHTAVLYTVHGTKSYTTLSDSLRHDERAVWAHLEPILKEIRATYPQIMTLHVISDGPVTQYRNKANFYLLSTVAFLSGFKHVSWNYSEKSHGKGAPDGIGGAVKRDANLYVRRGGELQTPLDLYEMLTKKSGSTITHYWVNEESIQKYDELVPEKLTAVKGTLKIHQVLSSQAAQISHREVSCFCQHAEMKTCLCYQPVKVDLRDTTDNSLSTPEPPKKQPPQDLSGKFVIVTYDELPYVGQVLQVVGEENLSEQPHTTLS</sequence>
<dbReference type="EMBL" id="OY660872">
    <property type="protein sequence ID" value="CAJ1064736.1"/>
    <property type="molecule type" value="Genomic_DNA"/>
</dbReference>
<proteinExistence type="predicted"/>
<gene>
    <name evidence="2" type="ORF">XNOV1_A004901</name>
</gene>
<dbReference type="PANTHER" id="PTHR46601">
    <property type="entry name" value="ULP_PROTEASE DOMAIN-CONTAINING PROTEIN"/>
    <property type="match status" value="1"/>
</dbReference>
<dbReference type="AlphaFoldDB" id="A0AAV1FUT7"/>
<evidence type="ECO:0000313" key="2">
    <source>
        <dbReference type="EMBL" id="CAJ1064736.1"/>
    </source>
</evidence>
<dbReference type="Proteomes" id="UP001178508">
    <property type="component" value="Chromosome 9"/>
</dbReference>
<keyword evidence="3" id="KW-1185">Reference proteome</keyword>
<feature type="region of interest" description="Disordered" evidence="1">
    <location>
        <begin position="300"/>
        <end position="319"/>
    </location>
</feature>
<organism evidence="2 3">
    <name type="scientific">Xyrichtys novacula</name>
    <name type="common">Pearly razorfish</name>
    <name type="synonym">Hemipteronotus novacula</name>
    <dbReference type="NCBI Taxonomy" id="13765"/>
    <lineage>
        <taxon>Eukaryota</taxon>
        <taxon>Metazoa</taxon>
        <taxon>Chordata</taxon>
        <taxon>Craniata</taxon>
        <taxon>Vertebrata</taxon>
        <taxon>Euteleostomi</taxon>
        <taxon>Actinopterygii</taxon>
        <taxon>Neopterygii</taxon>
        <taxon>Teleostei</taxon>
        <taxon>Neoteleostei</taxon>
        <taxon>Acanthomorphata</taxon>
        <taxon>Eupercaria</taxon>
        <taxon>Labriformes</taxon>
        <taxon>Labridae</taxon>
        <taxon>Xyrichtys</taxon>
    </lineage>
</organism>
<name>A0AAV1FUT7_XYRNO</name>
<accession>A0AAV1FUT7</accession>
<dbReference type="PANTHER" id="PTHR46601:SF1">
    <property type="entry name" value="ADF-H DOMAIN-CONTAINING PROTEIN"/>
    <property type="match status" value="1"/>
</dbReference>
<reference evidence="2" key="1">
    <citation type="submission" date="2023-08" db="EMBL/GenBank/DDBJ databases">
        <authorList>
            <person name="Alioto T."/>
            <person name="Alioto T."/>
            <person name="Gomez Garrido J."/>
        </authorList>
    </citation>
    <scope>NUCLEOTIDE SEQUENCE</scope>
</reference>
<protein>
    <submittedName>
        <fullName evidence="2">Uncharacterized protein LOC111858282</fullName>
    </submittedName>
</protein>
<evidence type="ECO:0000313" key="3">
    <source>
        <dbReference type="Proteomes" id="UP001178508"/>
    </source>
</evidence>
<evidence type="ECO:0000256" key="1">
    <source>
        <dbReference type="SAM" id="MobiDB-lite"/>
    </source>
</evidence>